<evidence type="ECO:0000313" key="4">
    <source>
        <dbReference type="RefSeq" id="XP_030759059.1"/>
    </source>
</evidence>
<feature type="domain" description="PiggyBac transposable element-derived protein" evidence="2">
    <location>
        <begin position="77"/>
        <end position="194"/>
    </location>
</feature>
<gene>
    <name evidence="4" type="primary">LOC115884577</name>
</gene>
<dbReference type="RefSeq" id="XP_030759059.1">
    <property type="nucleotide sequence ID" value="XM_030903199.1"/>
</dbReference>
<dbReference type="Proteomes" id="UP000504635">
    <property type="component" value="Unplaced"/>
</dbReference>
<dbReference type="KEGG" id="soy:115884577"/>
<dbReference type="Pfam" id="PF13843">
    <property type="entry name" value="DDE_Tnp_1_7"/>
    <property type="match status" value="1"/>
</dbReference>
<dbReference type="OrthoDB" id="10057240at2759"/>
<proteinExistence type="predicted"/>
<dbReference type="AlphaFoldDB" id="A0A6J2Y7H8"/>
<keyword evidence="3" id="KW-1185">Reference proteome</keyword>
<dbReference type="GO" id="GO:0043565">
    <property type="term" value="F:sequence-specific DNA binding"/>
    <property type="evidence" value="ECO:0007669"/>
    <property type="project" value="TreeGrafter"/>
</dbReference>
<dbReference type="PANTHER" id="PTHR47055">
    <property type="entry name" value="DDE_TNP_1_7 DOMAIN-CONTAINING PROTEIN"/>
    <property type="match status" value="1"/>
</dbReference>
<accession>A0A6J2Y7H8</accession>
<sequence length="200" mass="23243">MKKLMKMIPLSILAKKIRKEATDETPSSTNDQNRSIKGKKVRKWQTKLLNPIPEKLKISKSPLPGVANKIKNDGIAPIDLFKLFFPEEFVQFICDETMKYVIFKGNHNFSVSTREMYIYLGILILSGYNKLPARRMYRETKSDTYNHLVSNSISRDRFELIHRYLHVNDNTKIDPNNKVYKIQPLIDRVNEVSQLLAASL</sequence>
<evidence type="ECO:0000256" key="1">
    <source>
        <dbReference type="SAM" id="MobiDB-lite"/>
    </source>
</evidence>
<dbReference type="InterPro" id="IPR029526">
    <property type="entry name" value="PGBD"/>
</dbReference>
<organism evidence="3 4">
    <name type="scientific">Sitophilus oryzae</name>
    <name type="common">Rice weevil</name>
    <name type="synonym">Curculio oryzae</name>
    <dbReference type="NCBI Taxonomy" id="7048"/>
    <lineage>
        <taxon>Eukaryota</taxon>
        <taxon>Metazoa</taxon>
        <taxon>Ecdysozoa</taxon>
        <taxon>Arthropoda</taxon>
        <taxon>Hexapoda</taxon>
        <taxon>Insecta</taxon>
        <taxon>Pterygota</taxon>
        <taxon>Neoptera</taxon>
        <taxon>Endopterygota</taxon>
        <taxon>Coleoptera</taxon>
        <taxon>Polyphaga</taxon>
        <taxon>Cucujiformia</taxon>
        <taxon>Curculionidae</taxon>
        <taxon>Dryophthorinae</taxon>
        <taxon>Sitophilus</taxon>
    </lineage>
</organism>
<dbReference type="InterPro" id="IPR052638">
    <property type="entry name" value="PiggyBac_TE-derived"/>
</dbReference>
<dbReference type="InParanoid" id="A0A6J2Y7H8"/>
<reference evidence="4" key="1">
    <citation type="submission" date="2025-08" db="UniProtKB">
        <authorList>
            <consortium name="RefSeq"/>
        </authorList>
    </citation>
    <scope>IDENTIFICATION</scope>
    <source>
        <tissue evidence="4">Gonads</tissue>
    </source>
</reference>
<protein>
    <submittedName>
        <fullName evidence="4">PiggyBac transposable element-derived protein 2-like</fullName>
    </submittedName>
</protein>
<evidence type="ECO:0000313" key="3">
    <source>
        <dbReference type="Proteomes" id="UP000504635"/>
    </source>
</evidence>
<name>A0A6J2Y7H8_SITOR</name>
<feature type="region of interest" description="Disordered" evidence="1">
    <location>
        <begin position="19"/>
        <end position="38"/>
    </location>
</feature>
<feature type="compositionally biased region" description="Polar residues" evidence="1">
    <location>
        <begin position="24"/>
        <end position="35"/>
    </location>
</feature>
<evidence type="ECO:0000259" key="2">
    <source>
        <dbReference type="Pfam" id="PF13843"/>
    </source>
</evidence>
<dbReference type="GeneID" id="115884577"/>
<dbReference type="PANTHER" id="PTHR47055:SF3">
    <property type="entry name" value="PHORBOL-ESTER_DAG-TYPE DOMAIN-CONTAINING PROTEIN"/>
    <property type="match status" value="1"/>
</dbReference>